<reference evidence="5 6" key="1">
    <citation type="submission" date="2018-04" db="EMBL/GenBank/DDBJ databases">
        <title>Genomic Encyclopedia of Type Strains, Phase IV (KMG-IV): sequencing the most valuable type-strain genomes for metagenomic binning, comparative biology and taxonomic classification.</title>
        <authorList>
            <person name="Goeker M."/>
        </authorList>
    </citation>
    <scope>NUCLEOTIDE SEQUENCE [LARGE SCALE GENOMIC DNA]</scope>
    <source>
        <strain evidence="5 6">DSM 20705</strain>
    </source>
</reference>
<protein>
    <submittedName>
        <fullName evidence="5">Putative ABC transport system ATP-binding protein</fullName>
    </submittedName>
</protein>
<evidence type="ECO:0000256" key="3">
    <source>
        <dbReference type="ARBA" id="ARBA00022840"/>
    </source>
</evidence>
<keyword evidence="6" id="KW-1185">Reference proteome</keyword>
<dbReference type="PANTHER" id="PTHR24220">
    <property type="entry name" value="IMPORT ATP-BINDING PROTEIN"/>
    <property type="match status" value="1"/>
</dbReference>
<dbReference type="SMART" id="SM00382">
    <property type="entry name" value="AAA"/>
    <property type="match status" value="1"/>
</dbReference>
<evidence type="ECO:0000313" key="5">
    <source>
        <dbReference type="EMBL" id="PVY94366.1"/>
    </source>
</evidence>
<dbReference type="PANTHER" id="PTHR24220:SF662">
    <property type="entry name" value="ABC TRANSPORTER ATP-BINDING PROTEIN"/>
    <property type="match status" value="1"/>
</dbReference>
<keyword evidence="2" id="KW-0547">Nucleotide-binding</keyword>
<dbReference type="InterPro" id="IPR017871">
    <property type="entry name" value="ABC_transporter-like_CS"/>
</dbReference>
<comment type="caution">
    <text evidence="5">The sequence shown here is derived from an EMBL/GenBank/DDBJ whole genome shotgun (WGS) entry which is preliminary data.</text>
</comment>
<evidence type="ECO:0000259" key="4">
    <source>
        <dbReference type="PROSITE" id="PS50893"/>
    </source>
</evidence>
<keyword evidence="1" id="KW-0813">Transport</keyword>
<feature type="domain" description="ABC transporter" evidence="4">
    <location>
        <begin position="4"/>
        <end position="224"/>
    </location>
</feature>
<dbReference type="Pfam" id="PF00005">
    <property type="entry name" value="ABC_tran"/>
    <property type="match status" value="1"/>
</dbReference>
<proteinExistence type="predicted"/>
<dbReference type="GO" id="GO:0016887">
    <property type="term" value="F:ATP hydrolysis activity"/>
    <property type="evidence" value="ECO:0007669"/>
    <property type="project" value="InterPro"/>
</dbReference>
<dbReference type="Gene3D" id="3.40.50.300">
    <property type="entry name" value="P-loop containing nucleotide triphosphate hydrolases"/>
    <property type="match status" value="1"/>
</dbReference>
<dbReference type="GO" id="GO:0005886">
    <property type="term" value="C:plasma membrane"/>
    <property type="evidence" value="ECO:0007669"/>
    <property type="project" value="TreeGrafter"/>
</dbReference>
<gene>
    <name evidence="5" type="ORF">C7381_10569</name>
</gene>
<dbReference type="CDD" id="cd03255">
    <property type="entry name" value="ABC_MJ0796_LolCDE_FtsE"/>
    <property type="match status" value="1"/>
</dbReference>
<dbReference type="EMBL" id="QEKV01000005">
    <property type="protein sequence ID" value="PVY94366.1"/>
    <property type="molecule type" value="Genomic_DNA"/>
</dbReference>
<dbReference type="InterPro" id="IPR017911">
    <property type="entry name" value="MacB-like_ATP-bd"/>
</dbReference>
<name>A0A2U1E344_9FIRM</name>
<dbReference type="GO" id="GO:0005524">
    <property type="term" value="F:ATP binding"/>
    <property type="evidence" value="ECO:0007669"/>
    <property type="project" value="UniProtKB-KW"/>
</dbReference>
<evidence type="ECO:0000256" key="2">
    <source>
        <dbReference type="ARBA" id="ARBA00022741"/>
    </source>
</evidence>
<keyword evidence="3 5" id="KW-0067">ATP-binding</keyword>
<dbReference type="InterPro" id="IPR003593">
    <property type="entry name" value="AAA+_ATPase"/>
</dbReference>
<dbReference type="PROSITE" id="PS50893">
    <property type="entry name" value="ABC_TRANSPORTER_2"/>
    <property type="match status" value="1"/>
</dbReference>
<sequence>MNLINVNNLSKSFRRGERDFFAIDDVSFNVCEKDFINIIGKSGSGKSTLLTLLSAIIEPTSGDIFVEGKSLSTMDDEEKSGYRNEFIGYVPQSLGTLPTLNVIDNVRLPYFFKKREGDGIERARMLLDMCGILDLQDDFCKNLSGGELKRVLIARALMNEPKILIADEPTSDLDSKTTIEIMDMLKEINEKGTTIIIVTHDNDLLKYGSRLLEMTDGKLNEVAL</sequence>
<organism evidence="5 6">
    <name type="scientific">Ezakiella coagulans</name>
    <dbReference type="NCBI Taxonomy" id="46507"/>
    <lineage>
        <taxon>Bacteria</taxon>
        <taxon>Bacillati</taxon>
        <taxon>Bacillota</taxon>
        <taxon>Tissierellia</taxon>
        <taxon>Ezakiella</taxon>
    </lineage>
</organism>
<dbReference type="AlphaFoldDB" id="A0A2U1E344"/>
<evidence type="ECO:0000256" key="1">
    <source>
        <dbReference type="ARBA" id="ARBA00022448"/>
    </source>
</evidence>
<dbReference type="SUPFAM" id="SSF52540">
    <property type="entry name" value="P-loop containing nucleoside triphosphate hydrolases"/>
    <property type="match status" value="1"/>
</dbReference>
<dbReference type="Proteomes" id="UP000245793">
    <property type="component" value="Unassembled WGS sequence"/>
</dbReference>
<accession>A0A2U1E344</accession>
<dbReference type="InterPro" id="IPR003439">
    <property type="entry name" value="ABC_transporter-like_ATP-bd"/>
</dbReference>
<dbReference type="InterPro" id="IPR027417">
    <property type="entry name" value="P-loop_NTPase"/>
</dbReference>
<dbReference type="RefSeq" id="WP_116480150.1">
    <property type="nucleotide sequence ID" value="NZ_CP096650.1"/>
</dbReference>
<dbReference type="PROSITE" id="PS00211">
    <property type="entry name" value="ABC_TRANSPORTER_1"/>
    <property type="match status" value="1"/>
</dbReference>
<dbReference type="GO" id="GO:0022857">
    <property type="term" value="F:transmembrane transporter activity"/>
    <property type="evidence" value="ECO:0007669"/>
    <property type="project" value="TreeGrafter"/>
</dbReference>
<dbReference type="InterPro" id="IPR015854">
    <property type="entry name" value="ABC_transpr_LolD-like"/>
</dbReference>
<evidence type="ECO:0000313" key="6">
    <source>
        <dbReference type="Proteomes" id="UP000245793"/>
    </source>
</evidence>